<keyword evidence="2" id="KW-1185">Reference proteome</keyword>
<organism evidence="1 2">
    <name type="scientific">Clonostachys solani</name>
    <dbReference type="NCBI Taxonomy" id="160281"/>
    <lineage>
        <taxon>Eukaryota</taxon>
        <taxon>Fungi</taxon>
        <taxon>Dikarya</taxon>
        <taxon>Ascomycota</taxon>
        <taxon>Pezizomycotina</taxon>
        <taxon>Sordariomycetes</taxon>
        <taxon>Hypocreomycetidae</taxon>
        <taxon>Hypocreales</taxon>
        <taxon>Bionectriaceae</taxon>
        <taxon>Clonostachys</taxon>
    </lineage>
</organism>
<reference evidence="1 2" key="2">
    <citation type="submission" date="2021-10" db="EMBL/GenBank/DDBJ databases">
        <authorList>
            <person name="Piombo E."/>
        </authorList>
    </citation>
    <scope>NUCLEOTIDE SEQUENCE [LARGE SCALE GENOMIC DNA]</scope>
</reference>
<name>A0A9N9YQG8_9HYPO</name>
<proteinExistence type="predicted"/>
<dbReference type="OrthoDB" id="5141889at2759"/>
<sequence>MSSSKTDSAAEVVVSKTIKELILAEAQRANEDGGDSKIDLLISDLIAHLLSRYTTDGMTLSGLEHYLGEVWYACIQGAMYVPTASHQQRSIVSCVLAARASGPLQYKPPLLESSDKTGKEGEIVTLSDGRTFFPDLPLFSACLVNEFTGDFYQLSMIQQTNLATFVGRLVAVGIYDGPALCAPSLFRAVLGIKATTDTLF</sequence>
<dbReference type="EMBL" id="CABFOC020000002">
    <property type="protein sequence ID" value="CAH0039163.1"/>
    <property type="molecule type" value="Genomic_DNA"/>
</dbReference>
<reference evidence="2" key="1">
    <citation type="submission" date="2019-06" db="EMBL/GenBank/DDBJ databases">
        <authorList>
            <person name="Broberg M."/>
        </authorList>
    </citation>
    <scope>NUCLEOTIDE SEQUENCE [LARGE SCALE GENOMIC DNA]</scope>
</reference>
<evidence type="ECO:0000313" key="1">
    <source>
        <dbReference type="EMBL" id="CAH0039163.1"/>
    </source>
</evidence>
<dbReference type="AlphaFoldDB" id="A0A9N9YQG8"/>
<comment type="caution">
    <text evidence="1">The sequence shown here is derived from an EMBL/GenBank/DDBJ whole genome shotgun (WGS) entry which is preliminary data.</text>
</comment>
<dbReference type="Pfam" id="PF12311">
    <property type="entry name" value="DUF3632"/>
    <property type="match status" value="1"/>
</dbReference>
<gene>
    <name evidence="1" type="ORF">CSOL1703_00003470</name>
</gene>
<evidence type="ECO:0000313" key="2">
    <source>
        <dbReference type="Proteomes" id="UP000775872"/>
    </source>
</evidence>
<dbReference type="InterPro" id="IPR022085">
    <property type="entry name" value="OpdG"/>
</dbReference>
<protein>
    <submittedName>
        <fullName evidence="1">Uncharacterized protein</fullName>
    </submittedName>
</protein>
<dbReference type="Proteomes" id="UP000775872">
    <property type="component" value="Unassembled WGS sequence"/>
</dbReference>
<accession>A0A9N9YQG8</accession>